<dbReference type="GO" id="GO:0005654">
    <property type="term" value="C:nucleoplasm"/>
    <property type="evidence" value="ECO:0007669"/>
    <property type="project" value="TreeGrafter"/>
</dbReference>
<feature type="compositionally biased region" description="Basic and acidic residues" evidence="2">
    <location>
        <begin position="925"/>
        <end position="934"/>
    </location>
</feature>
<dbReference type="Pfam" id="PF24630">
    <property type="entry name" value="PIN_TASOR"/>
    <property type="match status" value="1"/>
</dbReference>
<gene>
    <name evidence="6" type="ORF">AALO_G00056270</name>
</gene>
<feature type="compositionally biased region" description="Basic and acidic residues" evidence="2">
    <location>
        <begin position="1522"/>
        <end position="1531"/>
    </location>
</feature>
<feature type="compositionally biased region" description="Polar residues" evidence="2">
    <location>
        <begin position="34"/>
        <end position="46"/>
    </location>
</feature>
<evidence type="ECO:0008006" key="8">
    <source>
        <dbReference type="Google" id="ProtNLM"/>
    </source>
</evidence>
<feature type="compositionally biased region" description="Polar residues" evidence="2">
    <location>
        <begin position="1234"/>
        <end position="1243"/>
    </location>
</feature>
<feature type="region of interest" description="Disordered" evidence="2">
    <location>
        <begin position="645"/>
        <end position="704"/>
    </location>
</feature>
<feature type="region of interest" description="Disordered" evidence="2">
    <location>
        <begin position="1136"/>
        <end position="1193"/>
    </location>
</feature>
<evidence type="ECO:0000313" key="6">
    <source>
        <dbReference type="EMBL" id="KAG5282460.1"/>
    </source>
</evidence>
<evidence type="ECO:0000259" key="3">
    <source>
        <dbReference type="Pfam" id="PF12509"/>
    </source>
</evidence>
<reference evidence="6" key="1">
    <citation type="submission" date="2020-10" db="EMBL/GenBank/DDBJ databases">
        <title>Chromosome-scale genome assembly of the Allis shad, Alosa alosa.</title>
        <authorList>
            <person name="Margot Z."/>
            <person name="Christophe K."/>
            <person name="Cabau C."/>
            <person name="Louis A."/>
            <person name="Berthelot C."/>
            <person name="Parey E."/>
            <person name="Roest Crollius H."/>
            <person name="Montfort J."/>
            <person name="Robinson-Rechavi M."/>
            <person name="Bucao C."/>
            <person name="Bouchez O."/>
            <person name="Gislard M."/>
            <person name="Lluch J."/>
            <person name="Milhes M."/>
            <person name="Lampietro C."/>
            <person name="Lopez Roques C."/>
            <person name="Donnadieu C."/>
            <person name="Braasch I."/>
            <person name="Desvignes T."/>
            <person name="Postlethwait J."/>
            <person name="Bobe J."/>
            <person name="Guiguen Y."/>
        </authorList>
    </citation>
    <scope>NUCLEOTIDE SEQUENCE</scope>
    <source>
        <strain evidence="6">M-15738</strain>
        <tissue evidence="6">Blood</tissue>
    </source>
</reference>
<dbReference type="GO" id="GO:0097355">
    <property type="term" value="P:protein localization to heterochromatin"/>
    <property type="evidence" value="ECO:0007669"/>
    <property type="project" value="TreeGrafter"/>
</dbReference>
<feature type="domain" description="TASOR PIN" evidence="5">
    <location>
        <begin position="1365"/>
        <end position="1503"/>
    </location>
</feature>
<evidence type="ECO:0000313" key="7">
    <source>
        <dbReference type="Proteomes" id="UP000823561"/>
    </source>
</evidence>
<dbReference type="GO" id="GO:0000792">
    <property type="term" value="C:heterochromatin"/>
    <property type="evidence" value="ECO:0007669"/>
    <property type="project" value="TreeGrafter"/>
</dbReference>
<evidence type="ECO:0000256" key="2">
    <source>
        <dbReference type="SAM" id="MobiDB-lite"/>
    </source>
</evidence>
<comment type="similarity">
    <text evidence="1">Belongs to the TASOR family.</text>
</comment>
<feature type="compositionally biased region" description="Low complexity" evidence="2">
    <location>
        <begin position="767"/>
        <end position="780"/>
    </location>
</feature>
<proteinExistence type="inferred from homology"/>
<dbReference type="PANTHER" id="PTHR16207:SF1">
    <property type="entry name" value="PROTEIN TASOR"/>
    <property type="match status" value="1"/>
</dbReference>
<dbReference type="InterPro" id="IPR046432">
    <property type="entry name" value="TASOR"/>
</dbReference>
<dbReference type="GO" id="GO:0003682">
    <property type="term" value="F:chromatin binding"/>
    <property type="evidence" value="ECO:0007669"/>
    <property type="project" value="TreeGrafter"/>
</dbReference>
<feature type="domain" description="TASOR alpha/beta" evidence="4">
    <location>
        <begin position="1264"/>
        <end position="1361"/>
    </location>
</feature>
<feature type="compositionally biased region" description="Pro residues" evidence="2">
    <location>
        <begin position="1218"/>
        <end position="1229"/>
    </location>
</feature>
<dbReference type="Pfam" id="PF23314">
    <property type="entry name" value="TASOR_alpha-beta"/>
    <property type="match status" value="1"/>
</dbReference>
<feature type="region of interest" description="Disordered" evidence="2">
    <location>
        <begin position="1205"/>
        <end position="1243"/>
    </location>
</feature>
<name>A0AAV6H5A6_9TELE</name>
<dbReference type="InterPro" id="IPR056243">
    <property type="entry name" value="TASOR_ab_dom"/>
</dbReference>
<protein>
    <recommendedName>
        <fullName evidence="8">Protein TASOR</fullName>
    </recommendedName>
</protein>
<feature type="compositionally biased region" description="Low complexity" evidence="2">
    <location>
        <begin position="1206"/>
        <end position="1217"/>
    </location>
</feature>
<dbReference type="GO" id="GO:0045814">
    <property type="term" value="P:negative regulation of gene expression, epigenetic"/>
    <property type="evidence" value="ECO:0007669"/>
    <property type="project" value="InterPro"/>
</dbReference>
<dbReference type="Gene3D" id="3.90.228.10">
    <property type="match status" value="1"/>
</dbReference>
<sequence>MACNSYAEIENDNESLKFSGISSEGCNSQKQLLSDSISATSKQNGEQAVCEDEQMSEQDASERRKSGMMDLKTSSTSPSTLQRPAEELLRRNFQIPRKIKERKGLFQNLSPESREFDELVKLLSSFYLEPNSRGTFTYTKARLIHNELLEKEFIEKKRELKQHGRTDAELEESYGFLLPDKDKVQAICEKGLSVGHSRVSMLGSPAKGVYLSRYSDLLQVNTFEPGTTGEIIVFKIMKGKLKTIYENTPKNAVDPTQKFDCHVFKNASKVASLYSYRAFEHTQQYLFEFAYEELKTRPRHVCPYAVLSFQYRGKETVASLNRLNSPMSDGNRVRRRYTVWSGTLVNEGEELFQISVRSSNLPLLPFRLPDKLDVSTAMYLDAFKRRIPALLSWDTFYGKREVLKYGMYCSLFEVVSKSKPGNQNLAGLLQKLEKDKIVLVKPLMDKGFLFLLSSAQMQISNERKSRMEKGLQALFIFQDPRLGPDPRLTKFSTTCTAPPPRDPSDGVVLRRLEPFLPALHHALLRLRSHPPKDLGAAVERQAMDYLGQQRRGRCPSTAFRLPEYRQHLDERPGYPSGPRPRFSGEALRAYLHAPASYQLAAAKAHGLLSGEGLEQRRPQRPPPAVAATAPAAAASAVASASASSLTISPAPSPAGMSEDRSPASDWGSQERPASASGARVTQANGGSQRAPQRPGGGGGGQYDKDKMEKLLQLIHMHKRTLHGGREDDDEGWDAAGLKRRLEDEGGAQASKYLRTSLLSNGEPGRVPGSEEAGSEESPSLSLSMVMDSMGICDTDLRERVGPTSETHRLIKLLMSTLNRAITHGATGAELAAETLERVSAEGLGMELGLGLGRAEATDLDLRSRVKEEEPSTQDYLEDQTACSMSSMDVCSPASPGEPLQQPASSLDALDHWGHSEKGPLPVPERIPRGAEGESSKAMGQSLDTIVHNEFQCLSSHIKHLMDSQHIYYAPQPPAQRPDPHLLRLSTTFSTFVSHHVKPLPVQPYLSTLRERIGHLVGPPRSTPAPVVKVEHPVPVTVTASTPPAITPTPAFALAPAPGPVTVTLAPTTALPPVHPPANAVGLAPAAPMVTPSHPPPNVSGAISAPPAVLTPHHPAPIAPAHVAPPAVSTTAAAAASTPPPAVAPASSFTPPAKAPAASVAPLAKTSRKPRMGTVKDPHKPLAAATEKAEKTADVKPMVSALAPELPVSSPSAVSQPQQAPPPSSDPAPVPAATANPSDSTSAANSLISQIKPDVFLSLVQMVQRNTLKFYIHVTEDDSETQLCTEIKEYLKSFGNVECNPQSFLENNNSLDKFLVIIQNEDIAMHVHKIPALVCLKKLPSVSFAGVDSLDDVKNRTYNELFVSGGLIVSDELILNSDLMTLDKLQRLLKFLEEQSSIWQWKVHCKTQKKLKELSRLNSDTMSMLNLLTTYQKKHLVDFLPYHECDAPTKTAPDVDCLVKLQAHHTQHRHIIFLTERKLEMLPHFSSHGILVASMEDILDNFTSIISFSPPKMEPPAPTAPPEAEKEDVHDECVEEEDMSLDSDDETMGIE</sequence>
<dbReference type="CDD" id="cd22569">
    <property type="entry name" value="TASOR_PBD"/>
    <property type="match status" value="1"/>
</dbReference>
<accession>A0AAV6H5A6</accession>
<feature type="region of interest" description="Disordered" evidence="2">
    <location>
        <begin position="754"/>
        <end position="780"/>
    </location>
</feature>
<dbReference type="Pfam" id="PF12509">
    <property type="entry name" value="DUF3715"/>
    <property type="match status" value="1"/>
</dbReference>
<feature type="compositionally biased region" description="Low complexity" evidence="2">
    <location>
        <begin position="1143"/>
        <end position="1163"/>
    </location>
</feature>
<feature type="region of interest" description="Disordered" evidence="2">
    <location>
        <begin position="34"/>
        <end position="85"/>
    </location>
</feature>
<dbReference type="PANTHER" id="PTHR16207">
    <property type="entry name" value="SET DOMAIN-CONTAINING PROTEIN"/>
    <property type="match status" value="1"/>
</dbReference>
<feature type="region of interest" description="Disordered" evidence="2">
    <location>
        <begin position="909"/>
        <end position="935"/>
    </location>
</feature>
<dbReference type="Proteomes" id="UP000823561">
    <property type="component" value="Chromosome 4"/>
</dbReference>
<feature type="compositionally biased region" description="Polar residues" evidence="2">
    <location>
        <begin position="72"/>
        <end position="82"/>
    </location>
</feature>
<feature type="region of interest" description="Disordered" evidence="2">
    <location>
        <begin position="1508"/>
        <end position="1550"/>
    </location>
</feature>
<keyword evidence="7" id="KW-1185">Reference proteome</keyword>
<evidence type="ECO:0000259" key="5">
    <source>
        <dbReference type="Pfam" id="PF24630"/>
    </source>
</evidence>
<evidence type="ECO:0000259" key="4">
    <source>
        <dbReference type="Pfam" id="PF23314"/>
    </source>
</evidence>
<organism evidence="6 7">
    <name type="scientific">Alosa alosa</name>
    <name type="common">allis shad</name>
    <dbReference type="NCBI Taxonomy" id="278164"/>
    <lineage>
        <taxon>Eukaryota</taxon>
        <taxon>Metazoa</taxon>
        <taxon>Chordata</taxon>
        <taxon>Craniata</taxon>
        <taxon>Vertebrata</taxon>
        <taxon>Euteleostomi</taxon>
        <taxon>Actinopterygii</taxon>
        <taxon>Neopterygii</taxon>
        <taxon>Teleostei</taxon>
        <taxon>Clupei</taxon>
        <taxon>Clupeiformes</taxon>
        <taxon>Clupeoidei</taxon>
        <taxon>Clupeidae</taxon>
        <taxon>Alosa</taxon>
    </lineage>
</organism>
<feature type="compositionally biased region" description="Acidic residues" evidence="2">
    <location>
        <begin position="1532"/>
        <end position="1550"/>
    </location>
</feature>
<feature type="compositionally biased region" description="Pro residues" evidence="2">
    <location>
        <begin position="1511"/>
        <end position="1520"/>
    </location>
</feature>
<dbReference type="InterPro" id="IPR056242">
    <property type="entry name" value="PIN_TASOR"/>
</dbReference>
<evidence type="ECO:0000256" key="1">
    <source>
        <dbReference type="ARBA" id="ARBA00008058"/>
    </source>
</evidence>
<dbReference type="EMBL" id="JADWDJ010000004">
    <property type="protein sequence ID" value="KAG5282460.1"/>
    <property type="molecule type" value="Genomic_DNA"/>
</dbReference>
<dbReference type="InterPro" id="IPR022188">
    <property type="entry name" value="TASOR_DUF3715"/>
</dbReference>
<comment type="caution">
    <text evidence="6">The sequence shown here is derived from an EMBL/GenBank/DDBJ whole genome shotgun (WGS) entry which is preliminary data.</text>
</comment>
<feature type="domain" description="TASOR pseudo-PARP" evidence="3">
    <location>
        <begin position="159"/>
        <end position="303"/>
    </location>
</feature>